<proteinExistence type="inferred from homology"/>
<dbReference type="PANTHER" id="PTHR43794:SF5">
    <property type="entry name" value="CHLOROHYDROLASE FAMILY PROTEIN"/>
    <property type="match status" value="1"/>
</dbReference>
<dbReference type="PANTHER" id="PTHR43794">
    <property type="entry name" value="AMINOHYDROLASE SSNA-RELATED"/>
    <property type="match status" value="1"/>
</dbReference>
<protein>
    <submittedName>
        <fullName evidence="3">Cytosine/adenosine deaminase-related metal-dependent hydrolase</fullName>
    </submittedName>
</protein>
<dbReference type="EMBL" id="JBEPLY010000009">
    <property type="protein sequence ID" value="MET3600779.1"/>
    <property type="molecule type" value="Genomic_DNA"/>
</dbReference>
<dbReference type="SUPFAM" id="SSF51556">
    <property type="entry name" value="Metallo-dependent hydrolases"/>
    <property type="match status" value="1"/>
</dbReference>
<evidence type="ECO:0000259" key="2">
    <source>
        <dbReference type="Pfam" id="PF01979"/>
    </source>
</evidence>
<dbReference type="Pfam" id="PF01979">
    <property type="entry name" value="Amidohydro_1"/>
    <property type="match status" value="1"/>
</dbReference>
<dbReference type="RefSeq" id="WP_354434658.1">
    <property type="nucleotide sequence ID" value="NZ_JBEPLY010000009.1"/>
</dbReference>
<evidence type="ECO:0000256" key="1">
    <source>
        <dbReference type="ARBA" id="ARBA00006745"/>
    </source>
</evidence>
<dbReference type="InterPro" id="IPR006680">
    <property type="entry name" value="Amidohydro-rel"/>
</dbReference>
<keyword evidence="3" id="KW-0378">Hydrolase</keyword>
<feature type="domain" description="Amidohydrolase-related" evidence="2">
    <location>
        <begin position="72"/>
        <end position="431"/>
    </location>
</feature>
<organism evidence="3 4">
    <name type="scientific">Martelella mangrovi</name>
    <dbReference type="NCBI Taxonomy" id="1397477"/>
    <lineage>
        <taxon>Bacteria</taxon>
        <taxon>Pseudomonadati</taxon>
        <taxon>Pseudomonadota</taxon>
        <taxon>Alphaproteobacteria</taxon>
        <taxon>Hyphomicrobiales</taxon>
        <taxon>Aurantimonadaceae</taxon>
        <taxon>Martelella</taxon>
    </lineage>
</organism>
<keyword evidence="4" id="KW-1185">Reference proteome</keyword>
<dbReference type="NCBIfam" id="NF006056">
    <property type="entry name" value="PRK08204.1"/>
    <property type="match status" value="1"/>
</dbReference>
<dbReference type="InterPro" id="IPR032466">
    <property type="entry name" value="Metal_Hydrolase"/>
</dbReference>
<reference evidence="3 4" key="1">
    <citation type="submission" date="2024-06" db="EMBL/GenBank/DDBJ databases">
        <title>Genomic Encyclopedia of Type Strains, Phase IV (KMG-IV): sequencing the most valuable type-strain genomes for metagenomic binning, comparative biology and taxonomic classification.</title>
        <authorList>
            <person name="Goeker M."/>
        </authorList>
    </citation>
    <scope>NUCLEOTIDE SEQUENCE [LARGE SCALE GENOMIC DNA]</scope>
    <source>
        <strain evidence="3 4">DSM 28102</strain>
    </source>
</reference>
<dbReference type="Gene3D" id="3.20.20.140">
    <property type="entry name" value="Metal-dependent hydrolases"/>
    <property type="match status" value="1"/>
</dbReference>
<dbReference type="InterPro" id="IPR050287">
    <property type="entry name" value="MTA/SAH_deaminase"/>
</dbReference>
<name>A0ABV2IDA4_9HYPH</name>
<comment type="caution">
    <text evidence="3">The sequence shown here is derived from an EMBL/GenBank/DDBJ whole genome shotgun (WGS) entry which is preliminary data.</text>
</comment>
<dbReference type="Proteomes" id="UP001549164">
    <property type="component" value="Unassembled WGS sequence"/>
</dbReference>
<evidence type="ECO:0000313" key="4">
    <source>
        <dbReference type="Proteomes" id="UP001549164"/>
    </source>
</evidence>
<dbReference type="GO" id="GO:0016787">
    <property type="term" value="F:hydrolase activity"/>
    <property type="evidence" value="ECO:0007669"/>
    <property type="project" value="UniProtKB-KW"/>
</dbReference>
<gene>
    <name evidence="3" type="ORF">ABID12_002730</name>
</gene>
<dbReference type="InterPro" id="IPR011059">
    <property type="entry name" value="Metal-dep_hydrolase_composite"/>
</dbReference>
<dbReference type="Gene3D" id="2.30.40.10">
    <property type="entry name" value="Urease, subunit C, domain 1"/>
    <property type="match status" value="1"/>
</dbReference>
<sequence>MTQSGKNALDLAQAQFDSARATLVKQAIIISGSDKGTFRGDLLLRDGHIVDMGPELDIADTDAEIIDASSYIVSPGFIDTHRHLWLSAFKGLSYDSHLADVFANLYGVYSPRFRPQDHYAITRLARLAALDAGVTTMLDWAHNIASPEHEDAAIQAHRDIGGRTVFGHGYGSDRLFDVDRYYDQARPFAGAERTRKLLPDDDALLSSCFLGLEPPQLISLDACKREFEIARELGMRISIHIVSADRNFQPCATLEMMHEAGMMGPDVTWVHLTGASDHELKLIAETGGSASVAPHVDSHFMSPPPTGRLMAAGIRPSLSIDSANAASEDFFSQMRTAFGVERTISMSGFEERPEGFKITLDDIFEFATFQGARALGQEKRLGTIEPGKVADLLFIDTTSPNMVPVLNPVASVVFHASIGDIDTVLVQGKPVKRGGKLLADLDDVRHQAEDTIDHLFWQAQNEMPKTATRPHPAARSCACHY</sequence>
<comment type="similarity">
    <text evidence="1">Belongs to the metallo-dependent hydrolases superfamily. ATZ/TRZ family.</text>
</comment>
<evidence type="ECO:0000313" key="3">
    <source>
        <dbReference type="EMBL" id="MET3600779.1"/>
    </source>
</evidence>
<accession>A0ABV2IDA4</accession>
<dbReference type="SUPFAM" id="SSF51338">
    <property type="entry name" value="Composite domain of metallo-dependent hydrolases"/>
    <property type="match status" value="1"/>
</dbReference>